<comment type="caution">
    <text evidence="2">The sequence shown here is derived from an EMBL/GenBank/DDBJ whole genome shotgun (WGS) entry which is preliminary data.</text>
</comment>
<accession>A0AAD9TK86</accession>
<name>A0AAD9TK86_9ROSI</name>
<dbReference type="AlphaFoldDB" id="A0AAD9TK86"/>
<protein>
    <submittedName>
        <fullName evidence="2">Uncharacterized protein</fullName>
    </submittedName>
</protein>
<dbReference type="EMBL" id="JANJYI010000008">
    <property type="protein sequence ID" value="KAK2637655.1"/>
    <property type="molecule type" value="Genomic_DNA"/>
</dbReference>
<keyword evidence="3" id="KW-1185">Reference proteome</keyword>
<reference evidence="2" key="1">
    <citation type="journal article" date="2023" name="Plant J.">
        <title>Genome sequences and population genomics provide insights into the demographic history, inbreeding, and mutation load of two 'living fossil' tree species of Dipteronia.</title>
        <authorList>
            <person name="Feng Y."/>
            <person name="Comes H.P."/>
            <person name="Chen J."/>
            <person name="Zhu S."/>
            <person name="Lu R."/>
            <person name="Zhang X."/>
            <person name="Li P."/>
            <person name="Qiu J."/>
            <person name="Olsen K.M."/>
            <person name="Qiu Y."/>
        </authorList>
    </citation>
    <scope>NUCLEOTIDE SEQUENCE</scope>
    <source>
        <strain evidence="2">KIB01</strain>
    </source>
</reference>
<dbReference type="Proteomes" id="UP001280121">
    <property type="component" value="Unassembled WGS sequence"/>
</dbReference>
<evidence type="ECO:0000313" key="2">
    <source>
        <dbReference type="EMBL" id="KAK2637655.1"/>
    </source>
</evidence>
<proteinExistence type="predicted"/>
<dbReference type="PANTHER" id="PTHR22753">
    <property type="entry name" value="TRANSMEMBRANE PROTEIN 68"/>
    <property type="match status" value="1"/>
</dbReference>
<evidence type="ECO:0000256" key="1">
    <source>
        <dbReference type="SAM" id="MobiDB-lite"/>
    </source>
</evidence>
<feature type="compositionally biased region" description="Polar residues" evidence="1">
    <location>
        <begin position="169"/>
        <end position="181"/>
    </location>
</feature>
<evidence type="ECO:0000313" key="3">
    <source>
        <dbReference type="Proteomes" id="UP001280121"/>
    </source>
</evidence>
<dbReference type="GO" id="GO:0016020">
    <property type="term" value="C:membrane"/>
    <property type="evidence" value="ECO:0007669"/>
    <property type="project" value="TreeGrafter"/>
</dbReference>
<gene>
    <name evidence="2" type="ORF">Ddye_025450</name>
</gene>
<feature type="region of interest" description="Disordered" evidence="1">
    <location>
        <begin position="154"/>
        <end position="206"/>
    </location>
</feature>
<sequence length="206" mass="23139">MGEEYKCIWPDQQEFVRIVARFGATIVPFGAVGEDDIADLVLDYEDLMKILVLNDFIKENSHDINIRDAISGEVANQQLFVPGLLPKVPGHFYYLFGKPIRTKGKQDFPERQGKCKPSVLAHKIRVVLPSLEVHQLASNMSGYGSIYGDYYGGTNGRRHRPRNPPPTMNDYTNYATNTARNQPPPPPPPVEQKREDQPPGNAPPIK</sequence>
<dbReference type="PANTHER" id="PTHR22753:SF14">
    <property type="entry name" value="MONOACYLGLYCEROL_DIACYLGLYCEROL O-ACYLTRANSFERASE"/>
    <property type="match status" value="1"/>
</dbReference>
<organism evidence="2 3">
    <name type="scientific">Dipteronia dyeriana</name>
    <dbReference type="NCBI Taxonomy" id="168575"/>
    <lineage>
        <taxon>Eukaryota</taxon>
        <taxon>Viridiplantae</taxon>
        <taxon>Streptophyta</taxon>
        <taxon>Embryophyta</taxon>
        <taxon>Tracheophyta</taxon>
        <taxon>Spermatophyta</taxon>
        <taxon>Magnoliopsida</taxon>
        <taxon>eudicotyledons</taxon>
        <taxon>Gunneridae</taxon>
        <taxon>Pentapetalae</taxon>
        <taxon>rosids</taxon>
        <taxon>malvids</taxon>
        <taxon>Sapindales</taxon>
        <taxon>Sapindaceae</taxon>
        <taxon>Hippocastanoideae</taxon>
        <taxon>Acereae</taxon>
        <taxon>Dipteronia</taxon>
    </lineage>
</organism>